<dbReference type="AlphaFoldDB" id="A0A1H1M0S9"/>
<protein>
    <submittedName>
        <fullName evidence="1">Uncharacterized protein</fullName>
    </submittedName>
</protein>
<dbReference type="RefSeq" id="WP_090347329.1">
    <property type="nucleotide sequence ID" value="NZ_LT629751.1"/>
</dbReference>
<keyword evidence="2" id="KW-1185">Reference proteome</keyword>
<dbReference type="OrthoDB" id="8444549at2"/>
<evidence type="ECO:0000313" key="1">
    <source>
        <dbReference type="EMBL" id="SDR80062.1"/>
    </source>
</evidence>
<dbReference type="EMBL" id="LT629751">
    <property type="protein sequence ID" value="SDR80062.1"/>
    <property type="molecule type" value="Genomic_DNA"/>
</dbReference>
<proteinExistence type="predicted"/>
<dbReference type="Proteomes" id="UP000243359">
    <property type="component" value="Chromosome I"/>
</dbReference>
<evidence type="ECO:0000313" key="2">
    <source>
        <dbReference type="Proteomes" id="UP000243359"/>
    </source>
</evidence>
<sequence>MTQAQALREAMLEAQLETSNYGETPAASNLYIPPAHIKALNLESTLVVGGRGVGKSFWTAVLGDSGLRSLIGSSVRQLDRAEVCIGFSLNENIDRHPNRDSFFQLRTAGHAPYDIWRTVILHWLAERLDHPLPASRWPARVEWLKQNPEDVSRLMVQANQKFAGENRHALFVFDALDRTSNDWRSMDEIVRGLLEAALWLKSFSHLHAKVFLREDQMERNVTNFADASKLLASRATLNWERHDLHGLLWQRLINAPDSAGEQLRTLFQTVAGCQPSQREGIWQLPDEARRETPLQRTLFEKLAGPWMGRDPRRGVPYIWSVSHLADGRGQTSPRSFLAAIRQAVEDSVQRYSAEELPIHHESIKRGIREASDNRVEELAEEFPWIRTFLGCLKGLTVPCNYELILERWQDAFPSGPASASLDDRLPPQHAERGWDGICEDLQRLGLLERKKDGRIDMPDLYRVGFGLGRRGGVKPSSKQ</sequence>
<dbReference type="STRING" id="1392877.SAMN05216221_0357"/>
<organism evidence="1 2">
    <name type="scientific">Pseudomonas oryzae</name>
    <dbReference type="NCBI Taxonomy" id="1392877"/>
    <lineage>
        <taxon>Bacteria</taxon>
        <taxon>Pseudomonadati</taxon>
        <taxon>Pseudomonadota</taxon>
        <taxon>Gammaproteobacteria</taxon>
        <taxon>Pseudomonadales</taxon>
        <taxon>Pseudomonadaceae</taxon>
        <taxon>Pseudomonas</taxon>
    </lineage>
</organism>
<name>A0A1H1M0S9_9PSED</name>
<accession>A0A1H1M0S9</accession>
<gene>
    <name evidence="1" type="ORF">SAMN05216221_0357</name>
</gene>
<reference evidence="2" key="1">
    <citation type="submission" date="2016-10" db="EMBL/GenBank/DDBJ databases">
        <authorList>
            <person name="Varghese N."/>
            <person name="Submissions S."/>
        </authorList>
    </citation>
    <scope>NUCLEOTIDE SEQUENCE [LARGE SCALE GENOMIC DNA]</scope>
    <source>
        <strain evidence="2">KCTC 32247</strain>
    </source>
</reference>